<evidence type="ECO:0000256" key="1">
    <source>
        <dbReference type="SAM" id="MobiDB-lite"/>
    </source>
</evidence>
<proteinExistence type="predicted"/>
<evidence type="ECO:0000313" key="3">
    <source>
        <dbReference type="Proteomes" id="UP000627984"/>
    </source>
</evidence>
<accession>A0AA37BJK8</accession>
<feature type="region of interest" description="Disordered" evidence="1">
    <location>
        <begin position="71"/>
        <end position="105"/>
    </location>
</feature>
<gene>
    <name evidence="2" type="ORF">GCM10010126_45250</name>
</gene>
<feature type="region of interest" description="Disordered" evidence="1">
    <location>
        <begin position="1"/>
        <end position="48"/>
    </location>
</feature>
<comment type="caution">
    <text evidence="2">The sequence shown here is derived from an EMBL/GenBank/DDBJ whole genome shotgun (WGS) entry which is preliminary data.</text>
</comment>
<name>A0AA37BJK8_9ACTN</name>
<reference evidence="2" key="2">
    <citation type="submission" date="2022-09" db="EMBL/GenBank/DDBJ databases">
        <authorList>
            <person name="Sun Q."/>
            <person name="Ohkuma M."/>
        </authorList>
    </citation>
    <scope>NUCLEOTIDE SEQUENCE</scope>
    <source>
        <strain evidence="2">JCM 3093</strain>
    </source>
</reference>
<organism evidence="2 3">
    <name type="scientific">Planomonospora parontospora</name>
    <dbReference type="NCBI Taxonomy" id="58119"/>
    <lineage>
        <taxon>Bacteria</taxon>
        <taxon>Bacillati</taxon>
        <taxon>Actinomycetota</taxon>
        <taxon>Actinomycetes</taxon>
        <taxon>Streptosporangiales</taxon>
        <taxon>Streptosporangiaceae</taxon>
        <taxon>Planomonospora</taxon>
    </lineage>
</organism>
<protein>
    <submittedName>
        <fullName evidence="2">Uncharacterized protein</fullName>
    </submittedName>
</protein>
<sequence length="105" mass="11776">MGRTDRAYVPNAGKKERRTHDMPFPPDLTPSTREAMSPQFKRNAREADRAPIEEMVEIAHDPVREHVLLGSPEDIPNHLQSVRDMQSRPNLPQDGGTTSTLPPPS</sequence>
<evidence type="ECO:0000313" key="2">
    <source>
        <dbReference type="EMBL" id="GGK80905.1"/>
    </source>
</evidence>
<dbReference type="AlphaFoldDB" id="A0AA37BJK8"/>
<reference evidence="2" key="1">
    <citation type="journal article" date="2014" name="Int. J. Syst. Evol. Microbiol.">
        <title>Complete genome sequence of Corynebacterium casei LMG S-19264T (=DSM 44701T), isolated from a smear-ripened cheese.</title>
        <authorList>
            <consortium name="US DOE Joint Genome Institute (JGI-PGF)"/>
            <person name="Walter F."/>
            <person name="Albersmeier A."/>
            <person name="Kalinowski J."/>
            <person name="Ruckert C."/>
        </authorList>
    </citation>
    <scope>NUCLEOTIDE SEQUENCE</scope>
    <source>
        <strain evidence="2">JCM 3093</strain>
    </source>
</reference>
<dbReference type="Proteomes" id="UP000627984">
    <property type="component" value="Unassembled WGS sequence"/>
</dbReference>
<feature type="compositionally biased region" description="Polar residues" evidence="1">
    <location>
        <begin position="78"/>
        <end position="105"/>
    </location>
</feature>
<dbReference type="EMBL" id="BMQD01000014">
    <property type="protein sequence ID" value="GGK80905.1"/>
    <property type="molecule type" value="Genomic_DNA"/>
</dbReference>